<evidence type="ECO:0000313" key="3">
    <source>
        <dbReference type="EMBL" id="EXM12258.1"/>
    </source>
</evidence>
<dbReference type="Proteomes" id="UP000030701">
    <property type="component" value="Unassembled WGS sequence"/>
</dbReference>
<evidence type="ECO:0000256" key="2">
    <source>
        <dbReference type="SAM" id="Phobius"/>
    </source>
</evidence>
<keyword evidence="2" id="KW-1133">Transmembrane helix</keyword>
<protein>
    <submittedName>
        <fullName evidence="3">Uncharacterized protein</fullName>
    </submittedName>
</protein>
<evidence type="ECO:0000256" key="1">
    <source>
        <dbReference type="SAM" id="MobiDB-lite"/>
    </source>
</evidence>
<name>X0KFH0_FUSOX</name>
<reference evidence="3" key="1">
    <citation type="submission" date="2011-11" db="EMBL/GenBank/DDBJ databases">
        <title>The Genome Sequence of Fusarium oxysporum Cotton.</title>
        <authorList>
            <consortium name="The Broad Institute Genome Sequencing Platform"/>
            <person name="Ma L.-J."/>
            <person name="Gale L.R."/>
            <person name="Schwartz D.C."/>
            <person name="Zhou S."/>
            <person name="Corby-Kistler H."/>
            <person name="Young S.K."/>
            <person name="Zeng Q."/>
            <person name="Gargeya S."/>
            <person name="Fitzgerald M."/>
            <person name="Haas B."/>
            <person name="Abouelleil A."/>
            <person name="Alvarado L."/>
            <person name="Arachchi H.M."/>
            <person name="Berlin A."/>
            <person name="Brown A."/>
            <person name="Chapman S.B."/>
            <person name="Chen Z."/>
            <person name="Dunbar C."/>
            <person name="Freedman E."/>
            <person name="Gearin G."/>
            <person name="Goldberg J."/>
            <person name="Griggs A."/>
            <person name="Gujja S."/>
            <person name="Heiman D."/>
            <person name="Howarth C."/>
            <person name="Larson L."/>
            <person name="Lui A."/>
            <person name="MacDonald P.J.P."/>
            <person name="Montmayeur A."/>
            <person name="Murphy C."/>
            <person name="Neiman D."/>
            <person name="Pearson M."/>
            <person name="Priest M."/>
            <person name="Roberts A."/>
            <person name="Saif S."/>
            <person name="Shea T."/>
            <person name="Shenoy N."/>
            <person name="Sisk P."/>
            <person name="Stolte C."/>
            <person name="Sykes S."/>
            <person name="Wortman J."/>
            <person name="Nusbaum C."/>
            <person name="Birren B."/>
        </authorList>
    </citation>
    <scope>NUCLEOTIDE SEQUENCE [LARGE SCALE GENOMIC DNA]</scope>
    <source>
        <strain evidence="3">25433</strain>
    </source>
</reference>
<accession>X0KFH0</accession>
<organism evidence="3">
    <name type="scientific">Fusarium oxysporum f. sp. vasinfectum 25433</name>
    <dbReference type="NCBI Taxonomy" id="1089449"/>
    <lineage>
        <taxon>Eukaryota</taxon>
        <taxon>Fungi</taxon>
        <taxon>Dikarya</taxon>
        <taxon>Ascomycota</taxon>
        <taxon>Pezizomycotina</taxon>
        <taxon>Sordariomycetes</taxon>
        <taxon>Hypocreomycetidae</taxon>
        <taxon>Hypocreales</taxon>
        <taxon>Nectriaceae</taxon>
        <taxon>Fusarium</taxon>
        <taxon>Fusarium oxysporum species complex</taxon>
    </lineage>
</organism>
<proteinExistence type="predicted"/>
<reference evidence="3" key="2">
    <citation type="submission" date="2014-03" db="EMBL/GenBank/DDBJ databases">
        <title>The Genome Annotation of Fusarium oxysporum Cotton.</title>
        <authorList>
            <consortium name="The Broad Institute Genomics Platform"/>
            <person name="Ma L.-J."/>
            <person name="Corby-Kistler H."/>
            <person name="Broz K."/>
            <person name="Gale L.R."/>
            <person name="Jonkers W."/>
            <person name="O'Donnell K."/>
            <person name="Ploetz R."/>
            <person name="Steinberg C."/>
            <person name="Schwartz D.C."/>
            <person name="VanEtten H."/>
            <person name="Zhou S."/>
            <person name="Young S.K."/>
            <person name="Zeng Q."/>
            <person name="Gargeya S."/>
            <person name="Fitzgerald M."/>
            <person name="Abouelleil A."/>
            <person name="Alvarado L."/>
            <person name="Chapman S.B."/>
            <person name="Gainer-Dewar J."/>
            <person name="Goldberg J."/>
            <person name="Griggs A."/>
            <person name="Gujja S."/>
            <person name="Hansen M."/>
            <person name="Howarth C."/>
            <person name="Imamovic A."/>
            <person name="Ireland A."/>
            <person name="Larimer J."/>
            <person name="McCowan C."/>
            <person name="Murphy C."/>
            <person name="Pearson M."/>
            <person name="Poon T.W."/>
            <person name="Priest M."/>
            <person name="Roberts A."/>
            <person name="Saif S."/>
            <person name="Shea T."/>
            <person name="Sykes S."/>
            <person name="Wortman J."/>
            <person name="Nusbaum C."/>
            <person name="Birren B."/>
        </authorList>
    </citation>
    <scope>NUCLEOTIDE SEQUENCE</scope>
    <source>
        <strain evidence="3">25433</strain>
    </source>
</reference>
<dbReference type="EMBL" id="KK035787">
    <property type="protein sequence ID" value="EXM12258.1"/>
    <property type="molecule type" value="Genomic_DNA"/>
</dbReference>
<keyword evidence="2" id="KW-0472">Membrane</keyword>
<dbReference type="HOGENOM" id="CLU_1806269_0_0_1"/>
<feature type="region of interest" description="Disordered" evidence="1">
    <location>
        <begin position="51"/>
        <end position="86"/>
    </location>
</feature>
<sequence length="157" mass="17312">MDHRARDLHNAVAPMTILNTHCLHIDLLPVDTRAHLPVGWLPLMPMPGYGAPSRPSSTAPSESGKRLPPLRAMEGRPPGPGVPGQVCRSWIREPANGFQSSLESRKLDGQPGTPEGLNTMEFNVLIFESAWLHIIVMVTIVLICYRYTILAWLGFLA</sequence>
<gene>
    <name evidence="3" type="ORF">FOTG_19241</name>
</gene>
<feature type="transmembrane region" description="Helical" evidence="2">
    <location>
        <begin position="130"/>
        <end position="155"/>
    </location>
</feature>
<keyword evidence="2" id="KW-0812">Transmembrane</keyword>
<dbReference type="AlphaFoldDB" id="X0KFH0"/>